<keyword evidence="8" id="KW-1015">Disulfide bond</keyword>
<dbReference type="InterPro" id="IPR013106">
    <property type="entry name" value="Ig_V-set"/>
</dbReference>
<dbReference type="FunFam" id="2.60.40.10:FF:000490">
    <property type="entry name" value="Signal-regulatory protein beta 1"/>
    <property type="match status" value="1"/>
</dbReference>
<dbReference type="InterPro" id="IPR007110">
    <property type="entry name" value="Ig-like_dom"/>
</dbReference>
<dbReference type="SMART" id="SM00406">
    <property type="entry name" value="IGv"/>
    <property type="match status" value="1"/>
</dbReference>
<dbReference type="Pfam" id="PF07654">
    <property type="entry name" value="C1-set"/>
    <property type="match status" value="3"/>
</dbReference>
<protein>
    <recommendedName>
        <fullName evidence="11">Tyrosine-protein phosphatase non-receptor type substrate 1</fullName>
    </recommendedName>
    <alternativeName>
        <fullName evidence="13">Brain Ig-like molecule with tyrosine-based activation motifs</fullName>
    </alternativeName>
    <alternativeName>
        <fullName evidence="14">CD172 antigen-like family member A</fullName>
    </alternativeName>
    <alternativeName>
        <fullName evidence="12">Inhibitory receptor SHPS-1</fullName>
    </alternativeName>
    <alternativeName>
        <fullName evidence="15">Signal-regulatory protein alpha-1</fullName>
    </alternativeName>
</protein>
<feature type="domain" description="Ig-like" evidence="18">
    <location>
        <begin position="253"/>
        <end position="347"/>
    </location>
</feature>
<reference evidence="19" key="1">
    <citation type="submission" date="2020-03" db="EMBL/GenBank/DDBJ databases">
        <title>Studies in the Genomics of Life Span.</title>
        <authorList>
            <person name="Glass D."/>
        </authorList>
    </citation>
    <scope>NUCLEOTIDE SEQUENCE</scope>
    <source>
        <strain evidence="19">SUZIE</strain>
        <tissue evidence="19">Muscle</tissue>
    </source>
</reference>
<dbReference type="GO" id="GO:0045428">
    <property type="term" value="P:regulation of nitric oxide biosynthetic process"/>
    <property type="evidence" value="ECO:0007669"/>
    <property type="project" value="UniProtKB-ARBA"/>
</dbReference>
<evidence type="ECO:0000256" key="16">
    <source>
        <dbReference type="SAM" id="MobiDB-lite"/>
    </source>
</evidence>
<sequence length="569" mass="62858">MMSVPPSWTRHPCPVLLLTLLLGLAGAAEPELQVIQPETSVSVAAGESATLHCTVTSLHPVGPIEWFKGSGPDRETIYKFKESHFPRVTNVSDTTQRDNRDFSIRIRNVTPADAGTYYCVKFLKSSNEDKEFQSGRGTELSVRARPSPPEVSGPATRATPGQTVSFTCESHGFSSPIIILTWFKNGNELSHIQTSVDPAGESVSYRVSSTAQVTLAPGDVHSQVICEVAHITLQGELPLRGTANLSDTIRVPPTVEVTPLTTMAGNQVNVTCQVKKFYPRSLQLTWVENGNVSRTETASTLSENKDGTYNLTSWLLVNPSVHREDVTFTCRVEHDGQPATTRNCTLQVSAGSKEHGLDHAPSEISGPSKRVGPGQVLNLTCKSTGFFPKNIDVKWFQDGVELPAFHTLVFLQGETLTYTVFSTTQLSLAFSSLYSHVTCQVAHIELQSPLRRHVKISQFIRVVPTVDTSTHYIPGLQVVLLTCHVQRFYPEDTQITWRERNGCFKVCETSSPTKNPDGTFSQDIHILVNASEWEDQRLFTCQVWQEIQVLVQKSVHLSEFGRLRASLGK</sequence>
<feature type="compositionally biased region" description="Basic and acidic residues" evidence="16">
    <location>
        <begin position="352"/>
        <end position="361"/>
    </location>
</feature>
<dbReference type="FunFam" id="2.60.40.10:FF:000295">
    <property type="entry name" value="Tyrosine-protein phosphatase non-receptor type substrate 1"/>
    <property type="match status" value="1"/>
</dbReference>
<keyword evidence="2" id="KW-0812">Transmembrane</keyword>
<gene>
    <name evidence="19" type="ORF">SUZIE_188570</name>
</gene>
<dbReference type="InterPro" id="IPR013783">
    <property type="entry name" value="Ig-like_fold"/>
</dbReference>
<evidence type="ECO:0000256" key="15">
    <source>
        <dbReference type="ARBA" id="ARBA00080624"/>
    </source>
</evidence>
<evidence type="ECO:0000256" key="6">
    <source>
        <dbReference type="ARBA" id="ARBA00023036"/>
    </source>
</evidence>
<dbReference type="InterPro" id="IPR003597">
    <property type="entry name" value="Ig_C1-set"/>
</dbReference>
<feature type="domain" description="Ig-like" evidence="18">
    <location>
        <begin position="146"/>
        <end position="246"/>
    </location>
</feature>
<dbReference type="InterPro" id="IPR013162">
    <property type="entry name" value="CD80_C2-set"/>
</dbReference>
<feature type="region of interest" description="Disordered" evidence="16">
    <location>
        <begin position="131"/>
        <end position="161"/>
    </location>
</feature>
<evidence type="ECO:0000313" key="19">
    <source>
        <dbReference type="EMBL" id="MBZ3886562.1"/>
    </source>
</evidence>
<dbReference type="InterPro" id="IPR036179">
    <property type="entry name" value="Ig-like_dom_sf"/>
</dbReference>
<dbReference type="SUPFAM" id="SSF48726">
    <property type="entry name" value="Immunoglobulin"/>
    <property type="match status" value="5"/>
</dbReference>
<evidence type="ECO:0000256" key="9">
    <source>
        <dbReference type="ARBA" id="ARBA00023180"/>
    </source>
</evidence>
<dbReference type="AlphaFoldDB" id="A0AA41T7Q1"/>
<feature type="signal peptide" evidence="17">
    <location>
        <begin position="1"/>
        <end position="27"/>
    </location>
</feature>
<dbReference type="GO" id="GO:0032680">
    <property type="term" value="P:regulation of tumor necrosis factor production"/>
    <property type="evidence" value="ECO:0007669"/>
    <property type="project" value="UniProtKB-ARBA"/>
</dbReference>
<comment type="caution">
    <text evidence="19">The sequence shown here is derived from an EMBL/GenBank/DDBJ whole genome shotgun (WGS) entry which is preliminary data.</text>
</comment>
<dbReference type="GO" id="GO:0032675">
    <property type="term" value="P:regulation of interleukin-6 production"/>
    <property type="evidence" value="ECO:0007669"/>
    <property type="project" value="UniProtKB-ARBA"/>
</dbReference>
<dbReference type="GO" id="GO:0016020">
    <property type="term" value="C:membrane"/>
    <property type="evidence" value="ECO:0007669"/>
    <property type="project" value="UniProtKB-SubCell"/>
</dbReference>
<dbReference type="FunFam" id="2.60.40.10:FF:000454">
    <property type="entry name" value="Tyrosine-protein phosphatase non-receptor type substrate 1"/>
    <property type="match status" value="1"/>
</dbReference>
<dbReference type="PROSITE" id="PS00290">
    <property type="entry name" value="IG_MHC"/>
    <property type="match status" value="1"/>
</dbReference>
<keyword evidence="10" id="KW-0393">Immunoglobulin domain</keyword>
<dbReference type="Proteomes" id="UP001166674">
    <property type="component" value="Unassembled WGS sequence"/>
</dbReference>
<keyword evidence="20" id="KW-1185">Reference proteome</keyword>
<accession>A0AA41T7Q1</accession>
<keyword evidence="3 17" id="KW-0732">Signal</keyword>
<dbReference type="GO" id="GO:0050765">
    <property type="term" value="P:negative regulation of phagocytosis"/>
    <property type="evidence" value="ECO:0007669"/>
    <property type="project" value="UniProtKB-ARBA"/>
</dbReference>
<keyword evidence="7" id="KW-0472">Membrane</keyword>
<evidence type="ECO:0000256" key="10">
    <source>
        <dbReference type="ARBA" id="ARBA00023319"/>
    </source>
</evidence>
<dbReference type="GO" id="GO:0097529">
    <property type="term" value="P:myeloid leukocyte migration"/>
    <property type="evidence" value="ECO:0007669"/>
    <property type="project" value="UniProtKB-ARBA"/>
</dbReference>
<evidence type="ECO:0000256" key="14">
    <source>
        <dbReference type="ARBA" id="ARBA00079421"/>
    </source>
</evidence>
<evidence type="ECO:0000256" key="13">
    <source>
        <dbReference type="ARBA" id="ARBA00076461"/>
    </source>
</evidence>
<evidence type="ECO:0000256" key="5">
    <source>
        <dbReference type="ARBA" id="ARBA00022989"/>
    </source>
</evidence>
<dbReference type="InterPro" id="IPR003006">
    <property type="entry name" value="Ig/MHC_CS"/>
</dbReference>
<keyword evidence="6" id="KW-0729">SH3-binding</keyword>
<dbReference type="Gene3D" id="2.60.40.10">
    <property type="entry name" value="Immunoglobulins"/>
    <property type="match status" value="5"/>
</dbReference>
<evidence type="ECO:0000256" key="1">
    <source>
        <dbReference type="ARBA" id="ARBA00004479"/>
    </source>
</evidence>
<dbReference type="Pfam" id="PF07686">
    <property type="entry name" value="V-set"/>
    <property type="match status" value="1"/>
</dbReference>
<evidence type="ECO:0000259" key="18">
    <source>
        <dbReference type="PROSITE" id="PS50835"/>
    </source>
</evidence>
<proteinExistence type="predicted"/>
<comment type="subcellular location">
    <subcellularLocation>
        <location evidence="1">Membrane</location>
        <topology evidence="1">Single-pass type I membrane protein</topology>
    </subcellularLocation>
</comment>
<evidence type="ECO:0000256" key="12">
    <source>
        <dbReference type="ARBA" id="ARBA00075252"/>
    </source>
</evidence>
<dbReference type="GO" id="GO:0019903">
    <property type="term" value="F:protein phosphatase binding"/>
    <property type="evidence" value="ECO:0007669"/>
    <property type="project" value="UniProtKB-ARBA"/>
</dbReference>
<feature type="domain" description="Ig-like" evidence="18">
    <location>
        <begin position="464"/>
        <end position="558"/>
    </location>
</feature>
<evidence type="ECO:0000256" key="17">
    <source>
        <dbReference type="SAM" id="SignalP"/>
    </source>
</evidence>
<organism evidence="19 20">
    <name type="scientific">Sciurus carolinensis</name>
    <name type="common">Eastern gray squirrel</name>
    <dbReference type="NCBI Taxonomy" id="30640"/>
    <lineage>
        <taxon>Eukaryota</taxon>
        <taxon>Metazoa</taxon>
        <taxon>Chordata</taxon>
        <taxon>Craniata</taxon>
        <taxon>Vertebrata</taxon>
        <taxon>Euteleostomi</taxon>
        <taxon>Mammalia</taxon>
        <taxon>Eutheria</taxon>
        <taxon>Euarchontoglires</taxon>
        <taxon>Glires</taxon>
        <taxon>Rodentia</taxon>
        <taxon>Sciuromorpha</taxon>
        <taxon>Sciuridae</taxon>
        <taxon>Sciurinae</taxon>
        <taxon>Sciurini</taxon>
        <taxon>Sciurus</taxon>
    </lineage>
</organism>
<keyword evidence="4" id="KW-0677">Repeat</keyword>
<dbReference type="SMART" id="SM00407">
    <property type="entry name" value="IGc1"/>
    <property type="match status" value="4"/>
</dbReference>
<feature type="chain" id="PRO_5041413578" description="Tyrosine-protein phosphatase non-receptor type substrate 1" evidence="17">
    <location>
        <begin position="28"/>
        <end position="569"/>
    </location>
</feature>
<feature type="region of interest" description="Disordered" evidence="16">
    <location>
        <begin position="352"/>
        <end position="371"/>
    </location>
</feature>
<evidence type="ECO:0000313" key="20">
    <source>
        <dbReference type="Proteomes" id="UP001166674"/>
    </source>
</evidence>
<name>A0AA41T7Q1_SCICA</name>
<evidence type="ECO:0000256" key="3">
    <source>
        <dbReference type="ARBA" id="ARBA00022729"/>
    </source>
</evidence>
<dbReference type="EMBL" id="JAATJV010409633">
    <property type="protein sequence ID" value="MBZ3886562.1"/>
    <property type="molecule type" value="Genomic_DNA"/>
</dbReference>
<feature type="domain" description="Ig-like" evidence="18">
    <location>
        <begin position="361"/>
        <end position="457"/>
    </location>
</feature>
<dbReference type="Pfam" id="PF08205">
    <property type="entry name" value="C2-set_2"/>
    <property type="match status" value="1"/>
</dbReference>
<feature type="domain" description="Ig-like" evidence="18">
    <location>
        <begin position="30"/>
        <end position="119"/>
    </location>
</feature>
<evidence type="ECO:0000256" key="11">
    <source>
        <dbReference type="ARBA" id="ARBA00068108"/>
    </source>
</evidence>
<dbReference type="PANTHER" id="PTHR19971">
    <property type="entry name" value="SIGNAL-REGULATORY PROTEIN BETA"/>
    <property type="match status" value="1"/>
</dbReference>
<dbReference type="SMART" id="SM00409">
    <property type="entry name" value="IG"/>
    <property type="match status" value="4"/>
</dbReference>
<dbReference type="PROSITE" id="PS50835">
    <property type="entry name" value="IG_LIKE"/>
    <property type="match status" value="5"/>
</dbReference>
<evidence type="ECO:0000256" key="8">
    <source>
        <dbReference type="ARBA" id="ARBA00023157"/>
    </source>
</evidence>
<dbReference type="InterPro" id="IPR051755">
    <property type="entry name" value="Ig-like_CS_Receptor"/>
</dbReference>
<dbReference type="CDD" id="cd05772">
    <property type="entry name" value="IgC1_SIRP_domain_2"/>
    <property type="match status" value="1"/>
</dbReference>
<dbReference type="GO" id="GO:0017124">
    <property type="term" value="F:SH3 domain binding"/>
    <property type="evidence" value="ECO:0007669"/>
    <property type="project" value="UniProtKB-KW"/>
</dbReference>
<dbReference type="CDD" id="cd16085">
    <property type="entry name" value="IgC1_SIRP_domain_3"/>
    <property type="match status" value="1"/>
</dbReference>
<evidence type="ECO:0000256" key="7">
    <source>
        <dbReference type="ARBA" id="ARBA00023136"/>
    </source>
</evidence>
<evidence type="ECO:0000256" key="4">
    <source>
        <dbReference type="ARBA" id="ARBA00022737"/>
    </source>
</evidence>
<keyword evidence="5" id="KW-1133">Transmembrane helix</keyword>
<keyword evidence="9" id="KW-0325">Glycoprotein</keyword>
<evidence type="ECO:0000256" key="2">
    <source>
        <dbReference type="ARBA" id="ARBA00022692"/>
    </source>
</evidence>
<dbReference type="InterPro" id="IPR003599">
    <property type="entry name" value="Ig_sub"/>
</dbReference>